<protein>
    <submittedName>
        <fullName evidence="2">Uncharacterized protein</fullName>
    </submittedName>
</protein>
<feature type="compositionally biased region" description="Low complexity" evidence="1">
    <location>
        <begin position="40"/>
        <end position="52"/>
    </location>
</feature>
<feature type="region of interest" description="Disordered" evidence="1">
    <location>
        <begin position="26"/>
        <end position="110"/>
    </location>
</feature>
<sequence length="427" mass="48290">MECLHHHTPYASWRLRVFRRLFSPSAGLSGPRNVSKHTFASSAVSQSQHQQSPVESNQHGSPKCKADSPPSANDKPVRHSQLLPQSPFLTSIHPGLAKKRKKRIPTRDDLNDLDRNPWAVALASPPRMCSATHTRVPRALMSEWGMVERPESEGLWFMPVGLLKDELASSAARKEAEPTPTSTPKPAFSVNQRLRHLTLRLVDRLPVLRMLTQAVAPHRPGRKSPAVRLFPYRWRHPIGPVTAREEKQIIWREDMPEFMLSRMRAEVLKQLKLAADKYKRPEAASGVWKAIDLNEYSEGGLLEGLKDLEPFKRMECGAVLVMGTLNVNTTAVTGPDSKDKAAFRALDALPEFVMLEQVQSEVPVFELARLFSEKELEELWAYDSRFQSPALFLRPDDKITVDAMLALWKLKGLVRHDPVYETLDDSN</sequence>
<evidence type="ECO:0000313" key="3">
    <source>
        <dbReference type="Proteomes" id="UP000326565"/>
    </source>
</evidence>
<reference evidence="2 3" key="1">
    <citation type="submission" date="2019-04" db="EMBL/GenBank/DDBJ databases">
        <title>Friends and foes A comparative genomics study of 23 Aspergillus species from section Flavi.</title>
        <authorList>
            <consortium name="DOE Joint Genome Institute"/>
            <person name="Kjaerbolling I."/>
            <person name="Vesth T."/>
            <person name="Frisvad J.C."/>
            <person name="Nybo J.L."/>
            <person name="Theobald S."/>
            <person name="Kildgaard S."/>
            <person name="Isbrandt T."/>
            <person name="Kuo A."/>
            <person name="Sato A."/>
            <person name="Lyhne E.K."/>
            <person name="Kogle M.E."/>
            <person name="Wiebenga A."/>
            <person name="Kun R.S."/>
            <person name="Lubbers R.J."/>
            <person name="Makela M.R."/>
            <person name="Barry K."/>
            <person name="Chovatia M."/>
            <person name="Clum A."/>
            <person name="Daum C."/>
            <person name="Haridas S."/>
            <person name="He G."/>
            <person name="LaButti K."/>
            <person name="Lipzen A."/>
            <person name="Mondo S."/>
            <person name="Riley R."/>
            <person name="Salamov A."/>
            <person name="Simmons B.A."/>
            <person name="Magnuson J.K."/>
            <person name="Henrissat B."/>
            <person name="Mortensen U.H."/>
            <person name="Larsen T.O."/>
            <person name="Devries R.P."/>
            <person name="Grigoriev I.V."/>
            <person name="Machida M."/>
            <person name="Baker S.E."/>
            <person name="Andersen M.R."/>
        </authorList>
    </citation>
    <scope>NUCLEOTIDE SEQUENCE [LARGE SCALE GENOMIC DNA]</scope>
    <source>
        <strain evidence="2 3">CBS 151.66</strain>
    </source>
</reference>
<name>A0A5N5X9U6_9EURO</name>
<proteinExistence type="predicted"/>
<evidence type="ECO:0000256" key="1">
    <source>
        <dbReference type="SAM" id="MobiDB-lite"/>
    </source>
</evidence>
<dbReference type="OrthoDB" id="3363286at2759"/>
<gene>
    <name evidence="2" type="ORF">BDV29DRAFT_168011</name>
</gene>
<dbReference type="AlphaFoldDB" id="A0A5N5X9U6"/>
<organism evidence="2 3">
    <name type="scientific">Aspergillus leporis</name>
    <dbReference type="NCBI Taxonomy" id="41062"/>
    <lineage>
        <taxon>Eukaryota</taxon>
        <taxon>Fungi</taxon>
        <taxon>Dikarya</taxon>
        <taxon>Ascomycota</taxon>
        <taxon>Pezizomycotina</taxon>
        <taxon>Eurotiomycetes</taxon>
        <taxon>Eurotiomycetidae</taxon>
        <taxon>Eurotiales</taxon>
        <taxon>Aspergillaceae</taxon>
        <taxon>Aspergillus</taxon>
        <taxon>Aspergillus subgen. Circumdati</taxon>
    </lineage>
</organism>
<dbReference type="Proteomes" id="UP000326565">
    <property type="component" value="Unassembled WGS sequence"/>
</dbReference>
<keyword evidence="3" id="KW-1185">Reference proteome</keyword>
<accession>A0A5N5X9U6</accession>
<dbReference type="EMBL" id="ML732167">
    <property type="protein sequence ID" value="KAB8077528.1"/>
    <property type="molecule type" value="Genomic_DNA"/>
</dbReference>
<evidence type="ECO:0000313" key="2">
    <source>
        <dbReference type="EMBL" id="KAB8077528.1"/>
    </source>
</evidence>